<dbReference type="Proteomes" id="UP000799777">
    <property type="component" value="Unassembled WGS sequence"/>
</dbReference>
<sequence>MDSANAGNLSRLYGVFEKLGDREPTTLEEAQAVIENISAEKGHLDKDTLRGLESLPPRSRERLLRIVELKAKYTTSISEDLYSSKYPFLNELVQNADDSSYRTAQRNLVSPYLRFIISPEAFVVETNEDGFLEDEHDHIGEKGFGFKSVFSIAEKVHIQSGLWSFQFKHRRGQDGLGMVTPLDTPMDTLGEDVTTRITMSLSLHDSAGYQKLLNGVEDMPMNTILFLKNIRTLRFVVEKVDGRIATTAIQKTGQRWRNTLRITWEREWAGSIQSEEGAYRFAIQTVCDMPEDARREGRNSAQVELAFPVHPRTQQPQLDELGQHMFAHLPIRRIQSLPFMIQADFIAVANREDIRVCEWNDKLTAGIDTLAQAVAGFDLDEELYVASDYAVSHRRALEYSGVVDLLDRAASRNPRRKAFYAALGVEECPIELVVEKIREAHRSSIWQPSTEVLQLAEFRYLYYYCENYKTLKPWIKIPALGKKTTPAAASENWYFPSQKKHDMYSLIPTENVGDVRELALFIPQALIDQVSLDIRIRGITWREWLKRLTGAHCSPRFSRPGPGSTQLSRAILAVLKYNPGMFLDALREHWSDYQNSADDVANQLKSCRVPCNWGFDFSLHLTFLDTAFIRDVLEELDLDADDFAILELPSGRLTGVTYQQWQFLELFGVRSKPDIDFYQQALELTSHKDETPLNHIKTIYRSMAQLARVEDYDNLR</sequence>
<evidence type="ECO:0000313" key="1">
    <source>
        <dbReference type="EMBL" id="KAF2023979.1"/>
    </source>
</evidence>
<dbReference type="PANTHER" id="PTHR32387:SF0">
    <property type="entry name" value="PROTEIN NO VEIN"/>
    <property type="match status" value="1"/>
</dbReference>
<organism evidence="1 2">
    <name type="scientific">Setomelanomma holmii</name>
    <dbReference type="NCBI Taxonomy" id="210430"/>
    <lineage>
        <taxon>Eukaryota</taxon>
        <taxon>Fungi</taxon>
        <taxon>Dikarya</taxon>
        <taxon>Ascomycota</taxon>
        <taxon>Pezizomycotina</taxon>
        <taxon>Dothideomycetes</taxon>
        <taxon>Pleosporomycetidae</taxon>
        <taxon>Pleosporales</taxon>
        <taxon>Pleosporineae</taxon>
        <taxon>Phaeosphaeriaceae</taxon>
        <taxon>Setomelanomma</taxon>
    </lineage>
</organism>
<dbReference type="InterPro" id="IPR052957">
    <property type="entry name" value="Auxin_embryo_med"/>
</dbReference>
<dbReference type="OrthoDB" id="1262810at2759"/>
<dbReference type="InterPro" id="IPR036890">
    <property type="entry name" value="HATPase_C_sf"/>
</dbReference>
<dbReference type="EMBL" id="ML978314">
    <property type="protein sequence ID" value="KAF2023979.1"/>
    <property type="molecule type" value="Genomic_DNA"/>
</dbReference>
<dbReference type="SUPFAM" id="SSF55874">
    <property type="entry name" value="ATPase domain of HSP90 chaperone/DNA topoisomerase II/histidine kinase"/>
    <property type="match status" value="1"/>
</dbReference>
<dbReference type="PANTHER" id="PTHR32387">
    <property type="entry name" value="WU:FJ29H11"/>
    <property type="match status" value="1"/>
</dbReference>
<keyword evidence="2" id="KW-1185">Reference proteome</keyword>
<gene>
    <name evidence="1" type="ORF">EK21DRAFT_118224</name>
</gene>
<proteinExistence type="predicted"/>
<comment type="caution">
    <text evidence="1">The sequence shown here is derived from an EMBL/GenBank/DDBJ whole genome shotgun (WGS) entry which is preliminary data.</text>
</comment>
<accession>A0A9P4GYE4</accession>
<evidence type="ECO:0000313" key="2">
    <source>
        <dbReference type="Proteomes" id="UP000799777"/>
    </source>
</evidence>
<dbReference type="AlphaFoldDB" id="A0A9P4GYE4"/>
<protein>
    <submittedName>
        <fullName evidence="1">Uncharacterized protein</fullName>
    </submittedName>
</protein>
<reference evidence="1" key="1">
    <citation type="journal article" date="2020" name="Stud. Mycol.">
        <title>101 Dothideomycetes genomes: a test case for predicting lifestyles and emergence of pathogens.</title>
        <authorList>
            <person name="Haridas S."/>
            <person name="Albert R."/>
            <person name="Binder M."/>
            <person name="Bloem J."/>
            <person name="Labutti K."/>
            <person name="Salamov A."/>
            <person name="Andreopoulos B."/>
            <person name="Baker S."/>
            <person name="Barry K."/>
            <person name="Bills G."/>
            <person name="Bluhm B."/>
            <person name="Cannon C."/>
            <person name="Castanera R."/>
            <person name="Culley D."/>
            <person name="Daum C."/>
            <person name="Ezra D."/>
            <person name="Gonzalez J."/>
            <person name="Henrissat B."/>
            <person name="Kuo A."/>
            <person name="Liang C."/>
            <person name="Lipzen A."/>
            <person name="Lutzoni F."/>
            <person name="Magnuson J."/>
            <person name="Mondo S."/>
            <person name="Nolan M."/>
            <person name="Ohm R."/>
            <person name="Pangilinan J."/>
            <person name="Park H.-J."/>
            <person name="Ramirez L."/>
            <person name="Alfaro M."/>
            <person name="Sun H."/>
            <person name="Tritt A."/>
            <person name="Yoshinaga Y."/>
            <person name="Zwiers L.-H."/>
            <person name="Turgeon B."/>
            <person name="Goodwin S."/>
            <person name="Spatafora J."/>
            <person name="Crous P."/>
            <person name="Grigoriev I."/>
        </authorList>
    </citation>
    <scope>NUCLEOTIDE SEQUENCE</scope>
    <source>
        <strain evidence="1">CBS 110217</strain>
    </source>
</reference>
<name>A0A9P4GYE4_9PLEO</name>